<evidence type="ECO:0000256" key="1">
    <source>
        <dbReference type="SAM" id="MobiDB-lite"/>
    </source>
</evidence>
<sequence>MFVFLTRIQSNLIKTYHFLDAKLSTERRAVVVLGTTFAQQVETIMKDHACAEKEAIESLLALSGGEESGTTVDHHNNENENNNNNNVEAGVAIDTERNCFTGCGT</sequence>
<protein>
    <submittedName>
        <fullName evidence="2">Uncharacterized protein</fullName>
    </submittedName>
</protein>
<feature type="region of interest" description="Disordered" evidence="1">
    <location>
        <begin position="66"/>
        <end position="88"/>
    </location>
</feature>
<name>A0A7G2CF34_9TRYP</name>
<dbReference type="EMBL" id="LR877153">
    <property type="protein sequence ID" value="CAD2217591.1"/>
    <property type="molecule type" value="Genomic_DNA"/>
</dbReference>
<proteinExistence type="predicted"/>
<organism evidence="2 3">
    <name type="scientific">Angomonas deanei</name>
    <dbReference type="NCBI Taxonomy" id="59799"/>
    <lineage>
        <taxon>Eukaryota</taxon>
        <taxon>Discoba</taxon>
        <taxon>Euglenozoa</taxon>
        <taxon>Kinetoplastea</taxon>
        <taxon>Metakinetoplastina</taxon>
        <taxon>Trypanosomatida</taxon>
        <taxon>Trypanosomatidae</taxon>
        <taxon>Strigomonadinae</taxon>
        <taxon>Angomonas</taxon>
    </lineage>
</organism>
<dbReference type="VEuPathDB" id="TriTrypDB:ADEAN_000506900"/>
<gene>
    <name evidence="2" type="ORF">ADEAN_000506900</name>
</gene>
<keyword evidence="3" id="KW-1185">Reference proteome</keyword>
<evidence type="ECO:0000313" key="2">
    <source>
        <dbReference type="EMBL" id="CAD2217591.1"/>
    </source>
</evidence>
<accession>A0A7G2CF34</accession>
<reference evidence="2 3" key="1">
    <citation type="submission" date="2020-08" db="EMBL/GenBank/DDBJ databases">
        <authorList>
            <person name="Newling K."/>
            <person name="Davey J."/>
            <person name="Forrester S."/>
        </authorList>
    </citation>
    <scope>NUCLEOTIDE SEQUENCE [LARGE SCALE GENOMIC DNA]</scope>
    <source>
        <strain evidence="3">Crithidia deanei Carvalho (ATCC PRA-265)</strain>
    </source>
</reference>
<evidence type="ECO:0000313" key="3">
    <source>
        <dbReference type="Proteomes" id="UP000515908"/>
    </source>
</evidence>
<dbReference type="AlphaFoldDB" id="A0A7G2CF34"/>
<dbReference type="Proteomes" id="UP000515908">
    <property type="component" value="Chromosome 09"/>
</dbReference>